<reference evidence="1" key="1">
    <citation type="submission" date="2019-10" db="EMBL/GenBank/DDBJ databases">
        <authorList>
            <consortium name="DOE Joint Genome Institute"/>
            <person name="Kuo A."/>
            <person name="Miyauchi S."/>
            <person name="Kiss E."/>
            <person name="Drula E."/>
            <person name="Kohler A."/>
            <person name="Sanchez-Garcia M."/>
            <person name="Andreopoulos B."/>
            <person name="Barry K.W."/>
            <person name="Bonito G."/>
            <person name="Buee M."/>
            <person name="Carver A."/>
            <person name="Chen C."/>
            <person name="Cichocki N."/>
            <person name="Clum A."/>
            <person name="Culley D."/>
            <person name="Crous P.W."/>
            <person name="Fauchery L."/>
            <person name="Girlanda M."/>
            <person name="Hayes R."/>
            <person name="Keri Z."/>
            <person name="Labutti K."/>
            <person name="Lipzen A."/>
            <person name="Lombard V."/>
            <person name="Magnuson J."/>
            <person name="Maillard F."/>
            <person name="Morin E."/>
            <person name="Murat C."/>
            <person name="Nolan M."/>
            <person name="Ohm R."/>
            <person name="Pangilinan J."/>
            <person name="Pereira M."/>
            <person name="Perotto S."/>
            <person name="Peter M."/>
            <person name="Riley R."/>
            <person name="Sitrit Y."/>
            <person name="Stielow B."/>
            <person name="Szollosi G."/>
            <person name="Zifcakova L."/>
            <person name="Stursova M."/>
            <person name="Spatafora J.W."/>
            <person name="Tedersoo L."/>
            <person name="Vaario L.-M."/>
            <person name="Yamada A."/>
            <person name="Yan M."/>
            <person name="Wang P."/>
            <person name="Xu J."/>
            <person name="Bruns T."/>
            <person name="Baldrian P."/>
            <person name="Vilgalys R."/>
            <person name="Henrissat B."/>
            <person name="Grigoriev I.V."/>
            <person name="Hibbett D."/>
            <person name="Nagy L.G."/>
            <person name="Martin F.M."/>
        </authorList>
    </citation>
    <scope>NUCLEOTIDE SEQUENCE</scope>
    <source>
        <strain evidence="1">P2</strain>
    </source>
</reference>
<evidence type="ECO:0000313" key="2">
    <source>
        <dbReference type="Proteomes" id="UP000886501"/>
    </source>
</evidence>
<gene>
    <name evidence="1" type="ORF">BDM02DRAFT_3111298</name>
</gene>
<evidence type="ECO:0000313" key="1">
    <source>
        <dbReference type="EMBL" id="KAF9650987.1"/>
    </source>
</evidence>
<reference evidence="1" key="2">
    <citation type="journal article" date="2020" name="Nat. Commun.">
        <title>Large-scale genome sequencing of mycorrhizal fungi provides insights into the early evolution of symbiotic traits.</title>
        <authorList>
            <person name="Miyauchi S."/>
            <person name="Kiss E."/>
            <person name="Kuo A."/>
            <person name="Drula E."/>
            <person name="Kohler A."/>
            <person name="Sanchez-Garcia M."/>
            <person name="Morin E."/>
            <person name="Andreopoulos B."/>
            <person name="Barry K.W."/>
            <person name="Bonito G."/>
            <person name="Buee M."/>
            <person name="Carver A."/>
            <person name="Chen C."/>
            <person name="Cichocki N."/>
            <person name="Clum A."/>
            <person name="Culley D."/>
            <person name="Crous P.W."/>
            <person name="Fauchery L."/>
            <person name="Girlanda M."/>
            <person name="Hayes R.D."/>
            <person name="Keri Z."/>
            <person name="LaButti K."/>
            <person name="Lipzen A."/>
            <person name="Lombard V."/>
            <person name="Magnuson J."/>
            <person name="Maillard F."/>
            <person name="Murat C."/>
            <person name="Nolan M."/>
            <person name="Ohm R.A."/>
            <person name="Pangilinan J."/>
            <person name="Pereira M.F."/>
            <person name="Perotto S."/>
            <person name="Peter M."/>
            <person name="Pfister S."/>
            <person name="Riley R."/>
            <person name="Sitrit Y."/>
            <person name="Stielow J.B."/>
            <person name="Szollosi G."/>
            <person name="Zifcakova L."/>
            <person name="Stursova M."/>
            <person name="Spatafora J.W."/>
            <person name="Tedersoo L."/>
            <person name="Vaario L.M."/>
            <person name="Yamada A."/>
            <person name="Yan M."/>
            <person name="Wang P."/>
            <person name="Xu J."/>
            <person name="Bruns T."/>
            <person name="Baldrian P."/>
            <person name="Vilgalys R."/>
            <person name="Dunand C."/>
            <person name="Henrissat B."/>
            <person name="Grigoriev I.V."/>
            <person name="Hibbett D."/>
            <person name="Nagy L.G."/>
            <person name="Martin F.M."/>
        </authorList>
    </citation>
    <scope>NUCLEOTIDE SEQUENCE</scope>
    <source>
        <strain evidence="1">P2</strain>
    </source>
</reference>
<name>A0ACB6ZMY3_THEGA</name>
<comment type="caution">
    <text evidence="1">The sequence shown here is derived from an EMBL/GenBank/DDBJ whole genome shotgun (WGS) entry which is preliminary data.</text>
</comment>
<sequence>MNSKLNNRQQDRRRFARSRSVTPAATGMKRHASGASSISLKQQKKQSLIRKKRKLVAAKRWENIHNLAVLHQNRSKIASDTERIARGGGQYVEDLPSSSTSLSSVPNEWPFSHVTHDIGAQIELSKQLTTFYPHSPDPIPDRNPPASPSPRQTQIEFASSSTLAAAHVLNNSFPDLVTPSSRFGPSTTKIGLLCSVSHKSKGGKLQGFDDHTDALLRSSSLVTNLLDSQAARSFYEQHRESWKRSEGSGIHDNSMLYAPGVAVFRKDDVEGELTKGEGADAEDDEFELIISADPDANLVDNRSPSTRMREVQGKFISPYVINVLSAVPVSASVVRKKRFTLPQERAIVDAEIRSLMRDRMARCLRVFEQRGDRAIVLGAFGCGCTSQNSVDVVASLWAELVACEGARFKDVFERIVFAVSGKQCAPFKRAFDMRLFEEQVDLALDSSDMDAE</sequence>
<organism evidence="1 2">
    <name type="scientific">Thelephora ganbajun</name>
    <name type="common">Ganba fungus</name>
    <dbReference type="NCBI Taxonomy" id="370292"/>
    <lineage>
        <taxon>Eukaryota</taxon>
        <taxon>Fungi</taxon>
        <taxon>Dikarya</taxon>
        <taxon>Basidiomycota</taxon>
        <taxon>Agaricomycotina</taxon>
        <taxon>Agaricomycetes</taxon>
        <taxon>Thelephorales</taxon>
        <taxon>Thelephoraceae</taxon>
        <taxon>Thelephora</taxon>
    </lineage>
</organism>
<keyword evidence="2" id="KW-1185">Reference proteome</keyword>
<accession>A0ACB6ZMY3</accession>
<dbReference type="EMBL" id="MU117979">
    <property type="protein sequence ID" value="KAF9650987.1"/>
    <property type="molecule type" value="Genomic_DNA"/>
</dbReference>
<dbReference type="Proteomes" id="UP000886501">
    <property type="component" value="Unassembled WGS sequence"/>
</dbReference>
<proteinExistence type="predicted"/>
<protein>
    <submittedName>
        <fullName evidence="1">Uncharacterized protein</fullName>
    </submittedName>
</protein>